<evidence type="ECO:0000259" key="3">
    <source>
        <dbReference type="PROSITE" id="PS50042"/>
    </source>
</evidence>
<dbReference type="Gene3D" id="3.50.50.60">
    <property type="entry name" value="FAD/NAD(P)-binding domain"/>
    <property type="match status" value="2"/>
</dbReference>
<reference evidence="5 6" key="1">
    <citation type="journal article" date="2015" name="Genome Announc.">
        <title>Draft Genome of the Euendolithic (true boring) Cyanobacterium Mastigocoleus testarum strain BC008.</title>
        <authorList>
            <person name="Guida B.S."/>
            <person name="Garcia-Pichel F."/>
        </authorList>
    </citation>
    <scope>NUCLEOTIDE SEQUENCE [LARGE SCALE GENOMIC DNA]</scope>
    <source>
        <strain evidence="5 6">BC008</strain>
    </source>
</reference>
<feature type="domain" description="Cyclic nucleotide-binding" evidence="3">
    <location>
        <begin position="14"/>
        <end position="133"/>
    </location>
</feature>
<accession>A0A0V8A0B7</accession>
<proteinExistence type="predicted"/>
<dbReference type="PRINTS" id="PR00368">
    <property type="entry name" value="FADPNR"/>
</dbReference>
<dbReference type="CDD" id="cd00038">
    <property type="entry name" value="CAP_ED"/>
    <property type="match status" value="1"/>
</dbReference>
<dbReference type="EMBL" id="LMTZ01000002">
    <property type="protein sequence ID" value="KST70217.1"/>
    <property type="molecule type" value="Genomic_DNA"/>
</dbReference>
<dbReference type="AlphaFoldDB" id="A0A0V8A0B7"/>
<dbReference type="Gene3D" id="3.40.30.10">
    <property type="entry name" value="Glutaredoxin"/>
    <property type="match status" value="1"/>
</dbReference>
<evidence type="ECO:0000256" key="1">
    <source>
        <dbReference type="ARBA" id="ARBA00022630"/>
    </source>
</evidence>
<gene>
    <name evidence="4" type="ORF">BC008_27210</name>
    <name evidence="5" type="ORF">BC008_36815</name>
</gene>
<keyword evidence="2" id="KW-0560">Oxidoreductase</keyword>
<dbReference type="SUPFAM" id="SSF51206">
    <property type="entry name" value="cAMP-binding domain-like"/>
    <property type="match status" value="1"/>
</dbReference>
<organism evidence="5 6">
    <name type="scientific">Mastigocoleus testarum BC008</name>
    <dbReference type="NCBI Taxonomy" id="371196"/>
    <lineage>
        <taxon>Bacteria</taxon>
        <taxon>Bacillati</taxon>
        <taxon>Cyanobacteriota</taxon>
        <taxon>Cyanophyceae</taxon>
        <taxon>Nostocales</taxon>
        <taxon>Hapalosiphonaceae</taxon>
        <taxon>Mastigocoleus</taxon>
    </lineage>
</organism>
<comment type="caution">
    <text evidence="5">The sequence shown here is derived from an EMBL/GenBank/DDBJ whole genome shotgun (WGS) entry which is preliminary data.</text>
</comment>
<dbReference type="GO" id="GO:0016491">
    <property type="term" value="F:oxidoreductase activity"/>
    <property type="evidence" value="ECO:0007669"/>
    <property type="project" value="UniProtKB-KW"/>
</dbReference>
<dbReference type="PANTHER" id="PTHR48105">
    <property type="entry name" value="THIOREDOXIN REDUCTASE 1-RELATED-RELATED"/>
    <property type="match status" value="1"/>
</dbReference>
<evidence type="ECO:0000256" key="2">
    <source>
        <dbReference type="ARBA" id="ARBA00023002"/>
    </source>
</evidence>
<protein>
    <submittedName>
        <fullName evidence="5">Thioredoxin reductase</fullName>
    </submittedName>
</protein>
<keyword evidence="1" id="KW-0285">Flavoprotein</keyword>
<dbReference type="InterPro" id="IPR000595">
    <property type="entry name" value="cNMP-bd_dom"/>
</dbReference>
<sequence>MTGQLIDRKDNPQAFPKLSEDKISELAKFAECQSFNDGETLVKAGEKEFDFYIIKSGEVEVIDRSSGEEKTIVTLGAREFVGDLANIKGSPASGNVVVKNACEVYAISPDKLRRILNEKSCLSDLILQTFIARAQALRDSDYIGLRVVGPTSCSETFRIRDFLSKNHVEFSWIDLEKEQEVSEILNHFDVGREETPVVVYGGEWIIKNPSNRKMAEYLGMKKPIENKVYDLAVIGAGPAGLAAAVYGSSEGLDTIILEKEALGGQAGCSSKIENYTGFPMGLSGNELACRAQIQAQKFGSQFSVPSEVVSFEKKDEYYTLELDNGEQVNTQSVLIATGVSYRRLPVDGIESYEGTGIYYSATKVEAQLCQDSTVIIVGGGNSAGQAAVFLSGFAKKVLILIRGDNLAKKMSQYLLQRVEQIKNIEILTNTEVTGVKGDEMLNKVEITNNQTQDKQEIGACSMFIFIGSKPHTNWLPKEIETDEKGFIKTGLEVRDSPHWTGERQPFFLETSCEGIFAAGDVRSESIKRVASAVGEGSMAVKFVHKVLKE</sequence>
<dbReference type="RefSeq" id="WP_036265538.1">
    <property type="nucleotide sequence ID" value="NZ_LMTZ01000002.1"/>
</dbReference>
<evidence type="ECO:0000313" key="6">
    <source>
        <dbReference type="Proteomes" id="UP000053372"/>
    </source>
</evidence>
<keyword evidence="6" id="KW-1185">Reference proteome</keyword>
<dbReference type="Pfam" id="PF07992">
    <property type="entry name" value="Pyr_redox_2"/>
    <property type="match status" value="1"/>
</dbReference>
<dbReference type="Proteomes" id="UP000053372">
    <property type="component" value="Unassembled WGS sequence"/>
</dbReference>
<dbReference type="InterPro" id="IPR014710">
    <property type="entry name" value="RmlC-like_jellyroll"/>
</dbReference>
<evidence type="ECO:0000313" key="5">
    <source>
        <dbReference type="EMBL" id="KST70217.1"/>
    </source>
</evidence>
<dbReference type="InterPro" id="IPR036188">
    <property type="entry name" value="FAD/NAD-bd_sf"/>
</dbReference>
<dbReference type="Gene3D" id="2.60.120.10">
    <property type="entry name" value="Jelly Rolls"/>
    <property type="match status" value="1"/>
</dbReference>
<dbReference type="InterPro" id="IPR023753">
    <property type="entry name" value="FAD/NAD-binding_dom"/>
</dbReference>
<name>A0A0V8A0B7_9CYAN</name>
<evidence type="ECO:0000313" key="4">
    <source>
        <dbReference type="EMBL" id="KST66879.1"/>
    </source>
</evidence>
<dbReference type="Pfam" id="PF00027">
    <property type="entry name" value="cNMP_binding"/>
    <property type="match status" value="1"/>
</dbReference>
<dbReference type="PROSITE" id="PS50042">
    <property type="entry name" value="CNMP_BINDING_3"/>
    <property type="match status" value="1"/>
</dbReference>
<dbReference type="SMART" id="SM00100">
    <property type="entry name" value="cNMP"/>
    <property type="match status" value="1"/>
</dbReference>
<dbReference type="InterPro" id="IPR050097">
    <property type="entry name" value="Ferredoxin-NADP_redctase_2"/>
</dbReference>
<dbReference type="InterPro" id="IPR018490">
    <property type="entry name" value="cNMP-bd_dom_sf"/>
</dbReference>
<dbReference type="PRINTS" id="PR00469">
    <property type="entry name" value="PNDRDTASEII"/>
</dbReference>
<dbReference type="SUPFAM" id="SSF51905">
    <property type="entry name" value="FAD/NAD(P)-binding domain"/>
    <property type="match status" value="1"/>
</dbReference>
<dbReference type="OrthoDB" id="109585at2"/>
<dbReference type="EMBL" id="LMTZ01000093">
    <property type="protein sequence ID" value="KST66879.1"/>
    <property type="molecule type" value="Genomic_DNA"/>
</dbReference>